<evidence type="ECO:0008006" key="10">
    <source>
        <dbReference type="Google" id="ProtNLM"/>
    </source>
</evidence>
<feature type="compositionally biased region" description="Basic and acidic residues" evidence="6">
    <location>
        <begin position="11"/>
        <end position="21"/>
    </location>
</feature>
<comment type="caution">
    <text evidence="8">The sequence shown here is derived from an EMBL/GenBank/DDBJ whole genome shotgun (WGS) entry which is preliminary data.</text>
</comment>
<feature type="compositionally biased region" description="Basic and acidic residues" evidence="6">
    <location>
        <begin position="929"/>
        <end position="940"/>
    </location>
</feature>
<comment type="similarity">
    <text evidence="2">Belongs to the TMCO4 family.</text>
</comment>
<dbReference type="Proteomes" id="UP000612746">
    <property type="component" value="Unassembled WGS sequence"/>
</dbReference>
<feature type="compositionally biased region" description="Basic and acidic residues" evidence="6">
    <location>
        <begin position="380"/>
        <end position="391"/>
    </location>
</feature>
<comment type="subcellular location">
    <subcellularLocation>
        <location evidence="1">Membrane</location>
        <topology evidence="1">Multi-pass membrane protein</topology>
    </subcellularLocation>
</comment>
<organism evidence="8 9">
    <name type="scientific">Umbelopsis vinacea</name>
    <dbReference type="NCBI Taxonomy" id="44442"/>
    <lineage>
        <taxon>Eukaryota</taxon>
        <taxon>Fungi</taxon>
        <taxon>Fungi incertae sedis</taxon>
        <taxon>Mucoromycota</taxon>
        <taxon>Mucoromycotina</taxon>
        <taxon>Umbelopsidomycetes</taxon>
        <taxon>Umbelopsidales</taxon>
        <taxon>Umbelopsidaceae</taxon>
        <taxon>Umbelopsis</taxon>
    </lineage>
</organism>
<keyword evidence="4 7" id="KW-1133">Transmembrane helix</keyword>
<feature type="compositionally biased region" description="Polar residues" evidence="6">
    <location>
        <begin position="316"/>
        <end position="333"/>
    </location>
</feature>
<dbReference type="Pfam" id="PF05277">
    <property type="entry name" value="DUF726"/>
    <property type="match status" value="1"/>
</dbReference>
<dbReference type="GO" id="GO:0016020">
    <property type="term" value="C:membrane"/>
    <property type="evidence" value="ECO:0007669"/>
    <property type="project" value="UniProtKB-SubCell"/>
</dbReference>
<sequence length="1211" mass="130662">MQPDITSQHSDPAHSKIHRENNTNSLSCLTSNGDEDEMDRANGKECNGTDDNVLRGSMEDLNHFISDNVAPGGDHGSSVTPLPEATHSLTTSSLATQNDLIPPSPTPISVWAADLPAVDQPQEAIPPSSPRFPHSPSHIFEISQVSDFDDENDRRIQETKDVFTDTQKIAYVGLCAVTSLEVVHECHGKDFAYARMSAGNWQRKVIRSLYMHMDISSEGKAIFGSHYGTWGCLFMPPPSITEISMIESLAKHNILPTDLVHQFTSQGETTTVPVGPMHKVELDSNVKKDKPEIVIDDMTTVCGGDGDQAPEKSLSDLENSVNLDNRPETNLSETPDDKGSDADSVDAQVGENATDDNADNDTTSVRSDRPASDTSSRTVGFDHDDTTKTEDTTLDSKPTDPIVEEGKPQELVVDLRWTVVCDLVILCLSMNNYDARSRVFIRKIASYLSLEWPEVIAFERRISEYLAQNDPSWETESEMSFMTTGSDETTMTNATSEFAVSHKNDAMRTSRNKQQKKKRYIMMGLATLGGGLVLGLSAGLMAPVIAGGLGAVLTTVGVTGTSGFLGGTAGIALITSGATVAGGRIGAKRMFNRTKGVDTFEFVTVKAEDRVNCLITITGWLSRPDNKEEAAHPFCTIDSLMGDHYTLFWEPELLTELGSAIKIIATEVVTQAIQQALQHTIMGALLAGLTWPLALTKIGYLIDNPWANALDRARIAGLILADSLMNRSMGSRPVTLVGFSLGARVVFFCLLELARMHAFGLVEDVAIFGTPVSASMSQWKECTTVVAGRFVNGYATNDWLLGFLFRASTGGLGSVAGLRPLKNVEQNVTNLDCTDLVKGHLHYRTAIPKLLKRAGFEVTSEELPELKEKERPSGVMGLVGFGRSSLAVNENDSKERASSSGSRSSAPSIDNDSAASKLATEMDVPASSDLDHDESKEPKLNKQPLLNRAKASSLSSFSSGKASITLPNRRGSPDITLNTHSPVVHSTSLSSPIPYRDLNSVSSPRDSNENVKYSLESSVPMVRSKSDVTYDSNLLHPSSEPEERPPPVPLISSQTDMDLIAGIIANATAAASSKTGSYSSLSSGKASLAPRLTPSASASTQNSSSANVTEKRAFRDLFGSRPKVTHAATAPAQVPVKDVKAEPASTSFFSKSLFGRRKDDLSDPNQLELVEAGVEVKELKSTLGTMVVPHEISNPLPKVTLEMPKHAHRLG</sequence>
<feature type="compositionally biased region" description="Low complexity" evidence="6">
    <location>
        <begin position="1074"/>
        <end position="1107"/>
    </location>
</feature>
<evidence type="ECO:0000256" key="3">
    <source>
        <dbReference type="ARBA" id="ARBA00022692"/>
    </source>
</evidence>
<evidence type="ECO:0000256" key="7">
    <source>
        <dbReference type="SAM" id="Phobius"/>
    </source>
</evidence>
<feature type="compositionally biased region" description="Polar residues" evidence="6">
    <location>
        <begin position="975"/>
        <end position="991"/>
    </location>
</feature>
<evidence type="ECO:0000256" key="2">
    <source>
        <dbReference type="ARBA" id="ARBA00009824"/>
    </source>
</evidence>
<dbReference type="OrthoDB" id="277931at2759"/>
<evidence type="ECO:0000256" key="6">
    <source>
        <dbReference type="SAM" id="MobiDB-lite"/>
    </source>
</evidence>
<evidence type="ECO:0000313" key="8">
    <source>
        <dbReference type="EMBL" id="KAG2189163.1"/>
    </source>
</evidence>
<feature type="compositionally biased region" description="Low complexity" evidence="6">
    <location>
        <begin position="22"/>
        <end position="32"/>
    </location>
</feature>
<feature type="region of interest" description="Disordered" evidence="6">
    <location>
        <begin position="298"/>
        <end position="405"/>
    </location>
</feature>
<dbReference type="PANTHER" id="PTHR17920:SF3">
    <property type="entry name" value="TRANSMEMBRANE AND COILED-COIL DOMAIN-CONTAINING PROTEIN 4"/>
    <property type="match status" value="1"/>
</dbReference>
<feature type="compositionally biased region" description="Low complexity" evidence="6">
    <location>
        <begin position="949"/>
        <end position="963"/>
    </location>
</feature>
<feature type="transmembrane region" description="Helical" evidence="7">
    <location>
        <begin position="520"/>
        <end position="544"/>
    </location>
</feature>
<feature type="transmembrane region" description="Helical" evidence="7">
    <location>
        <begin position="564"/>
        <end position="585"/>
    </location>
</feature>
<dbReference type="EMBL" id="JAEPRA010000001">
    <property type="protein sequence ID" value="KAG2189163.1"/>
    <property type="molecule type" value="Genomic_DNA"/>
</dbReference>
<feature type="region of interest" description="Disordered" evidence="6">
    <location>
        <begin position="1031"/>
        <end position="1052"/>
    </location>
</feature>
<evidence type="ECO:0000256" key="5">
    <source>
        <dbReference type="ARBA" id="ARBA00023136"/>
    </source>
</evidence>
<feature type="compositionally biased region" description="Low complexity" evidence="6">
    <location>
        <begin position="898"/>
        <end position="908"/>
    </location>
</feature>
<proteinExistence type="inferred from homology"/>
<feature type="region of interest" description="Disordered" evidence="6">
    <location>
        <begin position="65"/>
        <end position="91"/>
    </location>
</feature>
<gene>
    <name evidence="8" type="ORF">INT44_004305</name>
</gene>
<keyword evidence="5 7" id="KW-0472">Membrane</keyword>
<keyword evidence="9" id="KW-1185">Reference proteome</keyword>
<dbReference type="PANTHER" id="PTHR17920">
    <property type="entry name" value="TRANSMEMBRANE AND COILED-COIL DOMAIN-CONTAINING PROTEIN 4 TMCO4"/>
    <property type="match status" value="1"/>
</dbReference>
<evidence type="ECO:0000256" key="1">
    <source>
        <dbReference type="ARBA" id="ARBA00004141"/>
    </source>
</evidence>
<feature type="compositionally biased region" description="Polar residues" evidence="6">
    <location>
        <begin position="1"/>
        <end position="10"/>
    </location>
</feature>
<reference evidence="8" key="1">
    <citation type="submission" date="2020-12" db="EMBL/GenBank/DDBJ databases">
        <title>Metabolic potential, ecology and presence of endohyphal bacteria is reflected in genomic diversity of Mucoromycotina.</title>
        <authorList>
            <person name="Muszewska A."/>
            <person name="Okrasinska A."/>
            <person name="Steczkiewicz K."/>
            <person name="Drgas O."/>
            <person name="Orlowska M."/>
            <person name="Perlinska-Lenart U."/>
            <person name="Aleksandrzak-Piekarczyk T."/>
            <person name="Szatraj K."/>
            <person name="Zielenkiewicz U."/>
            <person name="Pilsyk S."/>
            <person name="Malc E."/>
            <person name="Mieczkowski P."/>
            <person name="Kruszewska J.S."/>
            <person name="Biernat P."/>
            <person name="Pawlowska J."/>
        </authorList>
    </citation>
    <scope>NUCLEOTIDE SEQUENCE</scope>
    <source>
        <strain evidence="8">WA0000051536</strain>
    </source>
</reference>
<evidence type="ECO:0000256" key="4">
    <source>
        <dbReference type="ARBA" id="ARBA00022989"/>
    </source>
</evidence>
<feature type="region of interest" description="Disordered" evidence="6">
    <location>
        <begin position="1"/>
        <end position="51"/>
    </location>
</feature>
<name>A0A8H7QCH7_9FUNG</name>
<keyword evidence="3 7" id="KW-0812">Transmembrane</keyword>
<feature type="region of interest" description="Disordered" evidence="6">
    <location>
        <begin position="889"/>
        <end position="1018"/>
    </location>
</feature>
<accession>A0A8H7QCH7</accession>
<protein>
    <recommendedName>
        <fullName evidence="10">DUF726-domain-containing protein</fullName>
    </recommendedName>
</protein>
<evidence type="ECO:0000313" key="9">
    <source>
        <dbReference type="Proteomes" id="UP000612746"/>
    </source>
</evidence>
<dbReference type="SUPFAM" id="SSF53474">
    <property type="entry name" value="alpha/beta-Hydrolases"/>
    <property type="match status" value="1"/>
</dbReference>
<dbReference type="InterPro" id="IPR029058">
    <property type="entry name" value="AB_hydrolase_fold"/>
</dbReference>
<dbReference type="AlphaFoldDB" id="A0A8H7QCH7"/>
<feature type="region of interest" description="Disordered" evidence="6">
    <location>
        <begin position="1074"/>
        <end position="1111"/>
    </location>
</feature>
<dbReference type="InterPro" id="IPR007941">
    <property type="entry name" value="DUF726"/>
</dbReference>